<feature type="non-terminal residue" evidence="1">
    <location>
        <position position="1"/>
    </location>
</feature>
<accession>A0A3B1CZD4</accession>
<evidence type="ECO:0000313" key="1">
    <source>
        <dbReference type="EMBL" id="VAX24705.1"/>
    </source>
</evidence>
<dbReference type="EMBL" id="UOGD01000278">
    <property type="protein sequence ID" value="VAX24705.1"/>
    <property type="molecule type" value="Genomic_DNA"/>
</dbReference>
<sequence length="101" mass="11435">AVRSGNVISVRDIPSFNDLSIIFNTKFDKKLYKVEAPDAIGSKNGSETLLRYSENFYSAGVGYKKEYGVIAFGFPFETIIDPAERIKLMKSITEYLQIDRK</sequence>
<gene>
    <name evidence="1" type="ORF">MNBD_IGNAVI01-970</name>
</gene>
<name>A0A3B1CZD4_9ZZZZ</name>
<dbReference type="AlphaFoldDB" id="A0A3B1CZD4"/>
<organism evidence="1">
    <name type="scientific">hydrothermal vent metagenome</name>
    <dbReference type="NCBI Taxonomy" id="652676"/>
    <lineage>
        <taxon>unclassified sequences</taxon>
        <taxon>metagenomes</taxon>
        <taxon>ecological metagenomes</taxon>
    </lineage>
</organism>
<proteinExistence type="predicted"/>
<reference evidence="1" key="1">
    <citation type="submission" date="2018-06" db="EMBL/GenBank/DDBJ databases">
        <authorList>
            <person name="Zhirakovskaya E."/>
        </authorList>
    </citation>
    <scope>NUCLEOTIDE SEQUENCE</scope>
</reference>
<protein>
    <submittedName>
        <fullName evidence="1">Uncharacterized protein</fullName>
    </submittedName>
</protein>